<comment type="caution">
    <text evidence="4">The sequence shown here is derived from an EMBL/GenBank/DDBJ whole genome shotgun (WGS) entry which is preliminary data.</text>
</comment>
<organism evidence="4 5">
    <name type="scientific">Streptomyces apricus</name>
    <dbReference type="NCBI Taxonomy" id="1828112"/>
    <lineage>
        <taxon>Bacteria</taxon>
        <taxon>Bacillati</taxon>
        <taxon>Actinomycetota</taxon>
        <taxon>Actinomycetes</taxon>
        <taxon>Kitasatosporales</taxon>
        <taxon>Streptomycetaceae</taxon>
        <taxon>Streptomyces</taxon>
    </lineage>
</organism>
<name>A0A5B0BI23_9ACTN</name>
<dbReference type="InterPro" id="IPR018764">
    <property type="entry name" value="RskA_C"/>
</dbReference>
<dbReference type="Proteomes" id="UP000324965">
    <property type="component" value="Unassembled WGS sequence"/>
</dbReference>
<dbReference type="RefSeq" id="WP_149510335.1">
    <property type="nucleotide sequence ID" value="NZ_VDFC01000019.1"/>
</dbReference>
<dbReference type="AlphaFoldDB" id="A0A5B0BI23"/>
<feature type="domain" description="Anti-sigma K factor RskA C-terminal" evidence="3">
    <location>
        <begin position="137"/>
        <end position="264"/>
    </location>
</feature>
<evidence type="ECO:0000313" key="5">
    <source>
        <dbReference type="Proteomes" id="UP000324965"/>
    </source>
</evidence>
<feature type="region of interest" description="Disordered" evidence="1">
    <location>
        <begin position="254"/>
        <end position="274"/>
    </location>
</feature>
<feature type="transmembrane region" description="Helical" evidence="2">
    <location>
        <begin position="134"/>
        <end position="157"/>
    </location>
</feature>
<gene>
    <name evidence="4" type="ORF">FGF04_06790</name>
</gene>
<keyword evidence="5" id="KW-1185">Reference proteome</keyword>
<sequence length="274" mass="28299">MKHTDDETLALMAIGEDPSPSSAEHVRGCARCTRELDALRHVVSTVRTPVIPDHELLTPPPGLWDSIADELGISARQGGAGTDEDTSGDGPGGAPAGADRTGRDASAGSGPTAVSGPSVTPQDAVPRPRRISRLAVALAACAALLGAAAGSGITWWATHDRTTESASAEGRRLDSLRASSAGYARLSGGSGHRTLDITVKGLPRNSGYFEVWLMDRTHTKLVSMGVLGPDGHADLPVPDTIDLGEYSVVDVSVQPYNGKPDHSGDSVVRGPYAG</sequence>
<feature type="region of interest" description="Disordered" evidence="1">
    <location>
        <begin position="76"/>
        <end position="126"/>
    </location>
</feature>
<dbReference type="Pfam" id="PF10099">
    <property type="entry name" value="RskA_C"/>
    <property type="match status" value="1"/>
</dbReference>
<keyword evidence="2" id="KW-1133">Transmembrane helix</keyword>
<keyword evidence="2" id="KW-0812">Transmembrane</keyword>
<protein>
    <submittedName>
        <fullName evidence="4">Anti-sigma factor</fullName>
    </submittedName>
</protein>
<keyword evidence="2" id="KW-0472">Membrane</keyword>
<reference evidence="4 5" key="1">
    <citation type="submission" date="2019-05" db="EMBL/GenBank/DDBJ databases">
        <authorList>
            <person name="Hariharan J."/>
            <person name="Choudoir M.J."/>
            <person name="Diebold P."/>
            <person name="Panke-Buisse K."/>
            <person name="Buckley D.H."/>
        </authorList>
    </citation>
    <scope>NUCLEOTIDE SEQUENCE [LARGE SCALE GENOMIC DNA]</scope>
    <source>
        <strain evidence="4 5">SUN51</strain>
    </source>
</reference>
<evidence type="ECO:0000256" key="2">
    <source>
        <dbReference type="SAM" id="Phobius"/>
    </source>
</evidence>
<evidence type="ECO:0000313" key="4">
    <source>
        <dbReference type="EMBL" id="KAA0941141.1"/>
    </source>
</evidence>
<dbReference type="GO" id="GO:0005886">
    <property type="term" value="C:plasma membrane"/>
    <property type="evidence" value="ECO:0007669"/>
    <property type="project" value="InterPro"/>
</dbReference>
<dbReference type="OrthoDB" id="4328740at2"/>
<evidence type="ECO:0000259" key="3">
    <source>
        <dbReference type="Pfam" id="PF10099"/>
    </source>
</evidence>
<proteinExistence type="predicted"/>
<accession>A0A5B0BI23</accession>
<dbReference type="EMBL" id="VDFC01000019">
    <property type="protein sequence ID" value="KAA0941141.1"/>
    <property type="molecule type" value="Genomic_DNA"/>
</dbReference>
<evidence type="ECO:0000256" key="1">
    <source>
        <dbReference type="SAM" id="MobiDB-lite"/>
    </source>
</evidence>